<dbReference type="EMBL" id="FCOL02000464">
    <property type="protein sequence ID" value="SAL88346.1"/>
    <property type="molecule type" value="Genomic_DNA"/>
</dbReference>
<evidence type="ECO:0000313" key="2">
    <source>
        <dbReference type="EMBL" id="SAL88346.1"/>
    </source>
</evidence>
<dbReference type="AlphaFoldDB" id="A0A158L4P4"/>
<feature type="region of interest" description="Disordered" evidence="1">
    <location>
        <begin position="1"/>
        <end position="25"/>
    </location>
</feature>
<evidence type="ECO:0000256" key="1">
    <source>
        <dbReference type="SAM" id="MobiDB-lite"/>
    </source>
</evidence>
<dbReference type="Proteomes" id="UP000054925">
    <property type="component" value="Unassembled WGS sequence"/>
</dbReference>
<evidence type="ECO:0000313" key="3">
    <source>
        <dbReference type="Proteomes" id="UP000054925"/>
    </source>
</evidence>
<organism evidence="2 3">
    <name type="scientific">Caballeronia terrestris</name>
    <dbReference type="NCBI Taxonomy" id="1226301"/>
    <lineage>
        <taxon>Bacteria</taxon>
        <taxon>Pseudomonadati</taxon>
        <taxon>Pseudomonadota</taxon>
        <taxon>Betaproteobacteria</taxon>
        <taxon>Burkholderiales</taxon>
        <taxon>Burkholderiaceae</taxon>
        <taxon>Caballeronia</taxon>
    </lineage>
</organism>
<gene>
    <name evidence="2" type="ORF">AWB67_07578</name>
</gene>
<comment type="caution">
    <text evidence="2">The sequence shown here is derived from an EMBL/GenBank/DDBJ whole genome shotgun (WGS) entry which is preliminary data.</text>
</comment>
<keyword evidence="3" id="KW-1185">Reference proteome</keyword>
<reference evidence="2" key="1">
    <citation type="submission" date="2016-01" db="EMBL/GenBank/DDBJ databases">
        <authorList>
            <person name="Peeters C."/>
        </authorList>
    </citation>
    <scope>NUCLEOTIDE SEQUENCE [LARGE SCALE GENOMIC DNA]</scope>
    <source>
        <strain evidence="2">LMG 22937</strain>
    </source>
</reference>
<accession>A0A158L4P4</accession>
<proteinExistence type="predicted"/>
<sequence length="47" mass="5481">MPVVAPTTEDTPKLRRPNSPRFTKGFFRDSMRTIHMLRFTSADTKKN</sequence>
<protein>
    <submittedName>
        <fullName evidence="2">Uncharacterized protein</fullName>
    </submittedName>
</protein>
<name>A0A158L4P4_9BURK</name>